<reference evidence="2 3" key="1">
    <citation type="submission" date="2018-06" db="EMBL/GenBank/DDBJ databases">
        <authorList>
            <consortium name="Pathogen Informatics"/>
            <person name="Doyle S."/>
        </authorList>
    </citation>
    <scope>NUCLEOTIDE SEQUENCE [LARGE SCALE GENOMIC DNA]</scope>
    <source>
        <strain evidence="2 3">NCTC13102</strain>
    </source>
</reference>
<dbReference type="SUPFAM" id="SSF53335">
    <property type="entry name" value="S-adenosyl-L-methionine-dependent methyltransferases"/>
    <property type="match status" value="1"/>
</dbReference>
<dbReference type="Proteomes" id="UP000250166">
    <property type="component" value="Unassembled WGS sequence"/>
</dbReference>
<dbReference type="PANTHER" id="PTHR34203:SF15">
    <property type="entry name" value="SLL1173 PROTEIN"/>
    <property type="match status" value="1"/>
</dbReference>
<protein>
    <submittedName>
        <fullName evidence="2">Putative SAM-dependent methyltransferase</fullName>
        <ecNumber evidence="2">2.1.1.11</ecNumber>
    </submittedName>
</protein>
<accession>A0A2X3DDN9</accession>
<dbReference type="PANTHER" id="PTHR34203">
    <property type="entry name" value="METHYLTRANSFERASE, FKBM FAMILY PROTEIN"/>
    <property type="match status" value="1"/>
</dbReference>
<proteinExistence type="predicted"/>
<keyword evidence="2" id="KW-0808">Transferase</keyword>
<dbReference type="EC" id="2.1.1.11" evidence="2"/>
<dbReference type="GO" id="GO:0032259">
    <property type="term" value="P:methylation"/>
    <property type="evidence" value="ECO:0007669"/>
    <property type="project" value="UniProtKB-KW"/>
</dbReference>
<dbReference type="NCBIfam" id="TIGR01444">
    <property type="entry name" value="fkbM_fam"/>
    <property type="match status" value="1"/>
</dbReference>
<dbReference type="Gene3D" id="3.40.50.150">
    <property type="entry name" value="Vaccinia Virus protein VP39"/>
    <property type="match status" value="1"/>
</dbReference>
<evidence type="ECO:0000313" key="3">
    <source>
        <dbReference type="Proteomes" id="UP000250166"/>
    </source>
</evidence>
<dbReference type="InterPro" id="IPR006342">
    <property type="entry name" value="FkbM_mtfrase"/>
</dbReference>
<organism evidence="2 3">
    <name type="scientific">Helicobacter fennelliae</name>
    <dbReference type="NCBI Taxonomy" id="215"/>
    <lineage>
        <taxon>Bacteria</taxon>
        <taxon>Pseudomonadati</taxon>
        <taxon>Campylobacterota</taxon>
        <taxon>Epsilonproteobacteria</taxon>
        <taxon>Campylobacterales</taxon>
        <taxon>Helicobacteraceae</taxon>
        <taxon>Helicobacter</taxon>
    </lineage>
</organism>
<dbReference type="InterPro" id="IPR029063">
    <property type="entry name" value="SAM-dependent_MTases_sf"/>
</dbReference>
<name>A0A2X3DDN9_9HELI</name>
<sequence>MYGGGGKEINDFVFKICGITIYTTHRYKAYTNLPSLQKNTLINQSLATDDKILDKLQSLCANLDTASKQTIYAIISRERQAYHSPNGRIYTLTQQELDELNLIATNFYPKIFEIAPKIFYYNGYLLPIKQFETSVFWHKHSLNILKTLPKIKNKDIIDVGGFIGDSVLILKDFTTKTIHTFEPTSSNHKLLLQTLKLNNISCAIPVKKALGSKPDTLTMSIYGGASSLIRTHKNSPKESIEVTTLDIYAREHNLDIGFIKVDIEGFEMEFLKGARATIESQKPAMLISIYHKSDDFFYIKPMLESWNLGYTFYVHKPIDGGISGEMALFCEVLDSSDLD</sequence>
<evidence type="ECO:0000259" key="1">
    <source>
        <dbReference type="Pfam" id="PF05050"/>
    </source>
</evidence>
<feature type="domain" description="Methyltransferase FkbM" evidence="1">
    <location>
        <begin position="158"/>
        <end position="301"/>
    </location>
</feature>
<dbReference type="InterPro" id="IPR052514">
    <property type="entry name" value="SAM-dependent_MTase"/>
</dbReference>
<keyword evidence="2" id="KW-0489">Methyltransferase</keyword>
<evidence type="ECO:0000313" key="2">
    <source>
        <dbReference type="EMBL" id="SQB97639.1"/>
    </source>
</evidence>
<dbReference type="EMBL" id="UAWL01000006">
    <property type="protein sequence ID" value="SQB97639.1"/>
    <property type="molecule type" value="Genomic_DNA"/>
</dbReference>
<dbReference type="AlphaFoldDB" id="A0A2X3DDN9"/>
<dbReference type="RefSeq" id="WP_112058268.1">
    <property type="nucleotide sequence ID" value="NZ_UAWL01000006.1"/>
</dbReference>
<dbReference type="GO" id="GO:0046406">
    <property type="term" value="F:magnesium protoporphyrin IX methyltransferase activity"/>
    <property type="evidence" value="ECO:0007669"/>
    <property type="project" value="UniProtKB-EC"/>
</dbReference>
<dbReference type="Pfam" id="PF05050">
    <property type="entry name" value="Methyltransf_21"/>
    <property type="match status" value="1"/>
</dbReference>
<gene>
    <name evidence="2" type="ORF">NCTC13102_00296</name>
</gene>